<dbReference type="Gene3D" id="1.25.10.60">
    <property type="entry name" value="Rad61, Wapl domain"/>
    <property type="match status" value="1"/>
</dbReference>
<dbReference type="AlphaFoldDB" id="A0A9P7BBN0"/>
<feature type="region of interest" description="Disordered" evidence="1">
    <location>
        <begin position="154"/>
        <end position="174"/>
    </location>
</feature>
<evidence type="ECO:0000259" key="2">
    <source>
        <dbReference type="Pfam" id="PF16997"/>
    </source>
</evidence>
<evidence type="ECO:0000256" key="1">
    <source>
        <dbReference type="SAM" id="MobiDB-lite"/>
    </source>
</evidence>
<feature type="region of interest" description="Disordered" evidence="1">
    <location>
        <begin position="76"/>
        <end position="106"/>
    </location>
</feature>
<gene>
    <name evidence="3" type="ORF">C6P45_004376</name>
</gene>
<keyword evidence="4" id="KW-1185">Reference proteome</keyword>
<comment type="caution">
    <text evidence="3">The sequence shown here is derived from an EMBL/GenBank/DDBJ whole genome shotgun (WGS) entry which is preliminary data.</text>
</comment>
<evidence type="ECO:0000313" key="3">
    <source>
        <dbReference type="EMBL" id="KAG0668774.1"/>
    </source>
</evidence>
<dbReference type="Proteomes" id="UP000750334">
    <property type="component" value="Unassembled WGS sequence"/>
</dbReference>
<evidence type="ECO:0000313" key="4">
    <source>
        <dbReference type="Proteomes" id="UP000750334"/>
    </source>
</evidence>
<proteinExistence type="predicted"/>
<dbReference type="EMBL" id="PUHR01000058">
    <property type="protein sequence ID" value="KAG0668774.1"/>
    <property type="molecule type" value="Genomic_DNA"/>
</dbReference>
<feature type="domain" description="Rad61 Wapl" evidence="2">
    <location>
        <begin position="286"/>
        <end position="669"/>
    </location>
</feature>
<dbReference type="OrthoDB" id="4069585at2759"/>
<dbReference type="InterPro" id="IPR031550">
    <property type="entry name" value="Rad61_Wapl"/>
</dbReference>
<sequence>MKAYGRRSRTATTFSVSNNEFKDISFSQSEGEESDNILTDFQQKISERNIINEAITPQDNETNKLSNDRILGSGDIDSSFDLMETSPSSDINITSPPTLQISPRKTKLKAERIPELQAFDFLDNSRSIKRRRKTNYYKHIVSSSFDTSAEGAQKVNEADQNGDDSDGDVVYGSGNISSPMGKVLKNVGNFLMTLQPEHEHSLEDLFSDEKDPLRQNGMHNEKPSGAQKIYNNRRTLLMRNGTIEEEEQKMVDEYLEEMENDKSINDNNEDLSLRINRSLISKKNDKTHTFSEFKNISDSLQLQEDYNYLTSNLKSNTTTNEAISILAEFVIAINNDNDILNYIQKYHCSDICKWCLQIESIDDQLLILQGYILNIFYKQVPNTNIPNNLQIALINIAHCTNIPTTLRNGNKMQRLTYSDFLKLNNGKSGFHYALSIWHSSISGVSIDHIEGLLHLLIDIANKPGYELILDESKFFQLLQNVLLIYNNEITDCAKNEIDKICGLFESKTDLIDNEDYLKCVILVTNDSDANKKSKGQTPSKLCQETMNHALNNLNKANKTLENIILLQLALFLNIIDYYQPTSNELSSTISQLKSIVFQKDKSKQYSSMTDNLLHLIFAYQIIINKSKSNNKNIINKSQREIILENLRHFDKMGNGINDFVKAKINTAIAEIELYKM</sequence>
<reference evidence="3 4" key="1">
    <citation type="submission" date="2020-11" db="EMBL/GenBank/DDBJ databases">
        <title>Kefir isolates.</title>
        <authorList>
            <person name="Marcisauskas S."/>
            <person name="Kim Y."/>
            <person name="Blasche S."/>
        </authorList>
    </citation>
    <scope>NUCLEOTIDE SEQUENCE [LARGE SCALE GENOMIC DNA]</scope>
    <source>
        <strain evidence="3 4">OG2</strain>
    </source>
</reference>
<dbReference type="InterPro" id="IPR038496">
    <property type="entry name" value="Rad61_Wapl_sf"/>
</dbReference>
<name>A0A9P7BBN0_MAUEX</name>
<protein>
    <recommendedName>
        <fullName evidence="2">Rad61 Wapl domain-containing protein</fullName>
    </recommendedName>
</protein>
<dbReference type="Pfam" id="PF16997">
    <property type="entry name" value="Wap1"/>
    <property type="match status" value="1"/>
</dbReference>
<feature type="compositionally biased region" description="Polar residues" evidence="1">
    <location>
        <begin position="85"/>
        <end position="103"/>
    </location>
</feature>
<accession>A0A9P7BBN0</accession>
<organism evidence="3 4">
    <name type="scientific">Maudiozyma exigua</name>
    <name type="common">Yeast</name>
    <name type="synonym">Kazachstania exigua</name>
    <dbReference type="NCBI Taxonomy" id="34358"/>
    <lineage>
        <taxon>Eukaryota</taxon>
        <taxon>Fungi</taxon>
        <taxon>Dikarya</taxon>
        <taxon>Ascomycota</taxon>
        <taxon>Saccharomycotina</taxon>
        <taxon>Saccharomycetes</taxon>
        <taxon>Saccharomycetales</taxon>
        <taxon>Saccharomycetaceae</taxon>
        <taxon>Maudiozyma</taxon>
    </lineage>
</organism>